<accession>A0ABZ3D9U5</accession>
<dbReference type="RefSeq" id="WP_342629489.1">
    <property type="nucleotide sequence ID" value="NZ_CP152276.1"/>
</dbReference>
<evidence type="ECO:0000259" key="1">
    <source>
        <dbReference type="Pfam" id="PF00144"/>
    </source>
</evidence>
<reference evidence="2 3" key="1">
    <citation type="submission" date="2024-04" db="EMBL/GenBank/DDBJ databases">
        <title>Complete genome sequence of Nguyenibacter vanlangesis HBCM-1154, a strain capable of nitrogen fixation, IAA production, and phosphorus solubilization isolated from sugarcane soil.</title>
        <authorList>
            <person name="MY HANH P."/>
        </authorList>
    </citation>
    <scope>NUCLEOTIDE SEQUENCE [LARGE SCALE GENOMIC DNA]</scope>
    <source>
        <strain evidence="2 3">HBCM 1154</strain>
    </source>
</reference>
<gene>
    <name evidence="2" type="ORF">AAC691_07060</name>
</gene>
<dbReference type="EMBL" id="CP152276">
    <property type="protein sequence ID" value="XAE44186.1"/>
    <property type="molecule type" value="Genomic_DNA"/>
</dbReference>
<evidence type="ECO:0000313" key="2">
    <source>
        <dbReference type="EMBL" id="XAE44186.1"/>
    </source>
</evidence>
<dbReference type="InterPro" id="IPR050789">
    <property type="entry name" value="Diverse_Enzym_Activities"/>
</dbReference>
<keyword evidence="2" id="KW-0378">Hydrolase</keyword>
<dbReference type="Gene3D" id="3.40.710.10">
    <property type="entry name" value="DD-peptidase/beta-lactamase superfamily"/>
    <property type="match status" value="1"/>
</dbReference>
<dbReference type="InterPro" id="IPR012338">
    <property type="entry name" value="Beta-lactam/transpept-like"/>
</dbReference>
<organism evidence="2 3">
    <name type="scientific">Nguyenibacter vanlangensis</name>
    <dbReference type="NCBI Taxonomy" id="1216886"/>
    <lineage>
        <taxon>Bacteria</taxon>
        <taxon>Pseudomonadati</taxon>
        <taxon>Pseudomonadota</taxon>
        <taxon>Alphaproteobacteria</taxon>
        <taxon>Acetobacterales</taxon>
        <taxon>Acetobacteraceae</taxon>
        <taxon>Nguyenibacter</taxon>
    </lineage>
</organism>
<name>A0ABZ3D9U5_9PROT</name>
<dbReference type="Pfam" id="PF00144">
    <property type="entry name" value="Beta-lactamase"/>
    <property type="match status" value="1"/>
</dbReference>
<keyword evidence="3" id="KW-1185">Reference proteome</keyword>
<dbReference type="InterPro" id="IPR001466">
    <property type="entry name" value="Beta-lactam-related"/>
</dbReference>
<dbReference type="PANTHER" id="PTHR43283">
    <property type="entry name" value="BETA-LACTAMASE-RELATED"/>
    <property type="match status" value="1"/>
</dbReference>
<evidence type="ECO:0000313" key="3">
    <source>
        <dbReference type="Proteomes" id="UP001449795"/>
    </source>
</evidence>
<dbReference type="EC" id="3.1.1.103" evidence="2"/>
<proteinExistence type="predicted"/>
<feature type="domain" description="Beta-lactamase-related" evidence="1">
    <location>
        <begin position="7"/>
        <end position="358"/>
    </location>
</feature>
<dbReference type="SUPFAM" id="SSF56601">
    <property type="entry name" value="beta-lactamase/transpeptidase-like"/>
    <property type="match status" value="1"/>
</dbReference>
<sequence>MSLRDDLDRIARTAIDGGRIVGSVVIVCHRGASIYQAAHGWADRENGRPMNIDTMFRLSSLTKPIIAACILAQVKCGLLHLDHAVSDFFPAFTPCMPDGSMPPITVRHLLTHTSGLGLDVSRLASDGQDPGRIEMAYYHRSLEQVVRLHGGSTLRFTPGMAWAYSRSYDVLGAIAALLADDTLEGAVEKFVTRPLGMRDTGFRVTDRSRLATAYADGATQPVRMRDPHVLPDPWGGQTIFHPDRIFDGQAFLSGSDGMIGTASDYMLLLESLWRGRTPFGKSGAAEALSNQTPHLPHAVAPGWQFCLIGAWLDHPALAGSPASAGTARWGGVFGHSWFIDQVAQLSAVSMTNTGLEGSDGLFPNEIRDAVYKNLRIRDA</sequence>
<protein>
    <submittedName>
        <fullName evidence="2">Serine hydrolase domain-containing protein</fullName>
        <ecNumber evidence="2">3.1.1.103</ecNumber>
    </submittedName>
</protein>
<dbReference type="Proteomes" id="UP001449795">
    <property type="component" value="Chromosome"/>
</dbReference>
<dbReference type="PANTHER" id="PTHR43283:SF3">
    <property type="entry name" value="BETA-LACTAMASE FAMILY PROTEIN (AFU_ORTHOLOGUE AFUA_5G07500)"/>
    <property type="match status" value="1"/>
</dbReference>
<dbReference type="GO" id="GO:0016787">
    <property type="term" value="F:hydrolase activity"/>
    <property type="evidence" value="ECO:0007669"/>
    <property type="project" value="UniProtKB-KW"/>
</dbReference>